<evidence type="ECO:0000313" key="6">
    <source>
        <dbReference type="Proteomes" id="UP000240624"/>
    </source>
</evidence>
<dbReference type="InterPro" id="IPR010819">
    <property type="entry name" value="AGE/CE"/>
</dbReference>
<gene>
    <name evidence="4" type="primary">yihS</name>
    <name evidence="3" type="ORF">CLV79_1091</name>
    <name evidence="4" type="ORF">LOS8367_02897</name>
</gene>
<accession>A0A1X6ZSP9</accession>
<dbReference type="AlphaFoldDB" id="A0A1X6ZSP9"/>
<proteinExistence type="inferred from homology"/>
<dbReference type="Proteomes" id="UP000193495">
    <property type="component" value="Unassembled WGS sequence"/>
</dbReference>
<dbReference type="EMBL" id="PYGB01000009">
    <property type="protein sequence ID" value="PSK84029.1"/>
    <property type="molecule type" value="Genomic_DNA"/>
</dbReference>
<reference evidence="3 6" key="2">
    <citation type="submission" date="2018-03" db="EMBL/GenBank/DDBJ databases">
        <title>Genomic Encyclopedia of Archaeal and Bacterial Type Strains, Phase II (KMG-II): from individual species to whole genera.</title>
        <authorList>
            <person name="Goeker M."/>
        </authorList>
    </citation>
    <scope>NUCLEOTIDE SEQUENCE [LARGE SCALE GENOMIC DNA]</scope>
    <source>
        <strain evidence="3 6">DSM 29956</strain>
    </source>
</reference>
<dbReference type="GO" id="GO:0016853">
    <property type="term" value="F:isomerase activity"/>
    <property type="evidence" value="ECO:0007669"/>
    <property type="project" value="UniProtKB-KW"/>
</dbReference>
<evidence type="ECO:0000256" key="2">
    <source>
        <dbReference type="ARBA" id="ARBA00023235"/>
    </source>
</evidence>
<dbReference type="OrthoDB" id="9806359at2"/>
<dbReference type="SUPFAM" id="SSF48208">
    <property type="entry name" value="Six-hairpin glycosidases"/>
    <property type="match status" value="1"/>
</dbReference>
<organism evidence="4 5">
    <name type="scientific">Limimaricola soesokkakensis</name>
    <dbReference type="NCBI Taxonomy" id="1343159"/>
    <lineage>
        <taxon>Bacteria</taxon>
        <taxon>Pseudomonadati</taxon>
        <taxon>Pseudomonadota</taxon>
        <taxon>Alphaproteobacteria</taxon>
        <taxon>Rhodobacterales</taxon>
        <taxon>Paracoccaceae</taxon>
        <taxon>Limimaricola</taxon>
    </lineage>
</organism>
<keyword evidence="2 4" id="KW-0413">Isomerase</keyword>
<dbReference type="Gene3D" id="1.50.10.10">
    <property type="match status" value="1"/>
</dbReference>
<keyword evidence="6" id="KW-1185">Reference proteome</keyword>
<evidence type="ECO:0000256" key="1">
    <source>
        <dbReference type="ARBA" id="ARBA00008558"/>
    </source>
</evidence>
<evidence type="ECO:0000313" key="3">
    <source>
        <dbReference type="EMBL" id="PSK84029.1"/>
    </source>
</evidence>
<protein>
    <submittedName>
        <fullName evidence="3">Mannose/cellobiose epimerase-like protein (N-acyl-D-glucosamine 2-epimerase family)</fullName>
    </submittedName>
    <submittedName>
        <fullName evidence="4">Putative sugar isomerase YihS</fullName>
        <ecNumber evidence="4">5.-.-.-</ecNumber>
    </submittedName>
</protein>
<dbReference type="EMBL" id="FWFY01000009">
    <property type="protein sequence ID" value="SLN60118.1"/>
    <property type="molecule type" value="Genomic_DNA"/>
</dbReference>
<reference evidence="4 5" key="1">
    <citation type="submission" date="2017-03" db="EMBL/GenBank/DDBJ databases">
        <authorList>
            <person name="Afonso C.L."/>
            <person name="Miller P.J."/>
            <person name="Scott M.A."/>
            <person name="Spackman E."/>
            <person name="Goraichik I."/>
            <person name="Dimitrov K.M."/>
            <person name="Suarez D.L."/>
            <person name="Swayne D.E."/>
        </authorList>
    </citation>
    <scope>NUCLEOTIDE SEQUENCE [LARGE SCALE GENOMIC DNA]</scope>
    <source>
        <strain evidence="4 5">CECT 8367</strain>
    </source>
</reference>
<evidence type="ECO:0000313" key="5">
    <source>
        <dbReference type="Proteomes" id="UP000193495"/>
    </source>
</evidence>
<dbReference type="InterPro" id="IPR012341">
    <property type="entry name" value="6hp_glycosidase-like_sf"/>
</dbReference>
<dbReference type="EC" id="5.-.-.-" evidence="4"/>
<dbReference type="GO" id="GO:0005975">
    <property type="term" value="P:carbohydrate metabolic process"/>
    <property type="evidence" value="ECO:0007669"/>
    <property type="project" value="InterPro"/>
</dbReference>
<dbReference type="PANTHER" id="PTHR15108">
    <property type="entry name" value="N-ACYLGLUCOSAMINE-2-EPIMERASE"/>
    <property type="match status" value="1"/>
</dbReference>
<dbReference type="InterPro" id="IPR008928">
    <property type="entry name" value="6-hairpin_glycosidase_sf"/>
</dbReference>
<dbReference type="Pfam" id="PF07221">
    <property type="entry name" value="GlcNAc_2-epim"/>
    <property type="match status" value="1"/>
</dbReference>
<dbReference type="Proteomes" id="UP000240624">
    <property type="component" value="Unassembled WGS sequence"/>
</dbReference>
<comment type="similarity">
    <text evidence="1">Belongs to the N-acylglucosamine 2-epimerase family.</text>
</comment>
<dbReference type="RefSeq" id="WP_085897204.1">
    <property type="nucleotide sequence ID" value="NZ_FWFY01000009.1"/>
</dbReference>
<evidence type="ECO:0000313" key="4">
    <source>
        <dbReference type="EMBL" id="SLN60118.1"/>
    </source>
</evidence>
<name>A0A1X6ZSP9_9RHOB</name>
<sequence>MTVATRWADRPDHRHWLAREADDLLRLFEAESIDPKGGFFPLDAQGRAIREEGLREIHVTTRMVHCYAIAALMGRPGAMGIVNHGMRFLRERHRQPNGGYAWGVTARDVPDPRLTGYGHAFVLLAAASAKLAGHQDAQGMLDDVTTLIRERFWEEEHGAIREGFDDDWQETEPYRGQNCNMHLTEALMAAFEATGDARHLEMAERIADLIVNRRARENGWRLAEHFHADWSLDRDYDGDPMFRPAGLTPGHSLEWARLLVQLYETGGRRLAWAPEAARSLFERAVADGWDTKKGGLYYTLGWDDRPTIDERYWWPICEGIGAAHALSELDGDPLYEEWYRRFWDFAALHLIDRENGGWHPQIDAQGQPSSDPFFGKPDLYHALQACLIPLGTMTGSFAAQKASDAA</sequence>